<keyword evidence="5" id="KW-0997">Cell inner membrane</keyword>
<dbReference type="InterPro" id="IPR012902">
    <property type="entry name" value="N_methyl_site"/>
</dbReference>
<dbReference type="SUPFAM" id="SSF54523">
    <property type="entry name" value="Pili subunits"/>
    <property type="match status" value="1"/>
</dbReference>
<dbReference type="Proteomes" id="UP000593880">
    <property type="component" value="Chromosome"/>
</dbReference>
<evidence type="ECO:0000256" key="1">
    <source>
        <dbReference type="ARBA" id="ARBA00004377"/>
    </source>
</evidence>
<dbReference type="Pfam" id="PF12019">
    <property type="entry name" value="GspH"/>
    <property type="match status" value="1"/>
</dbReference>
<evidence type="ECO:0000256" key="10">
    <source>
        <dbReference type="ARBA" id="ARBA00030775"/>
    </source>
</evidence>
<dbReference type="PROSITE" id="PS00409">
    <property type="entry name" value="PROKAR_NTER_METHYL"/>
    <property type="match status" value="1"/>
</dbReference>
<keyword evidence="4" id="KW-0488">Methylation</keyword>
<comment type="subcellular location">
    <subcellularLocation>
        <location evidence="1">Cell inner membrane</location>
        <topology evidence="1">Single-pass membrane protein</topology>
    </subcellularLocation>
</comment>
<keyword evidence="8 11" id="KW-0472">Membrane</keyword>
<feature type="domain" description="General secretion pathway GspH" evidence="12">
    <location>
        <begin position="45"/>
        <end position="137"/>
    </location>
</feature>
<evidence type="ECO:0000313" key="13">
    <source>
        <dbReference type="EMBL" id="QOZ59518.1"/>
    </source>
</evidence>
<gene>
    <name evidence="13" type="primary">gspH</name>
    <name evidence="13" type="ORF">XH86_12825</name>
</gene>
<accession>A0ABX6UDY6</accession>
<evidence type="ECO:0000256" key="7">
    <source>
        <dbReference type="ARBA" id="ARBA00022989"/>
    </source>
</evidence>
<reference evidence="13 14" key="1">
    <citation type="submission" date="2018-06" db="EMBL/GenBank/DDBJ databases">
        <title>Comparative genomics of rhizobia nodulating Arachis hypogaea in China.</title>
        <authorList>
            <person name="Li Y."/>
        </authorList>
    </citation>
    <scope>NUCLEOTIDE SEQUENCE [LARGE SCALE GENOMIC DNA]</scope>
    <source>
        <strain evidence="13 14">CCBAU 51658</strain>
    </source>
</reference>
<organism evidence="13 14">
    <name type="scientific">Bradyrhizobium guangdongense</name>
    <dbReference type="NCBI Taxonomy" id="1325090"/>
    <lineage>
        <taxon>Bacteria</taxon>
        <taxon>Pseudomonadati</taxon>
        <taxon>Pseudomonadota</taxon>
        <taxon>Alphaproteobacteria</taxon>
        <taxon>Hyphomicrobiales</taxon>
        <taxon>Nitrobacteraceae</taxon>
        <taxon>Bradyrhizobium</taxon>
    </lineage>
</organism>
<evidence type="ECO:0000256" key="8">
    <source>
        <dbReference type="ARBA" id="ARBA00023136"/>
    </source>
</evidence>
<dbReference type="InterPro" id="IPR045584">
    <property type="entry name" value="Pilin-like"/>
</dbReference>
<keyword evidence="6 11" id="KW-0812">Transmembrane</keyword>
<evidence type="ECO:0000256" key="11">
    <source>
        <dbReference type="SAM" id="Phobius"/>
    </source>
</evidence>
<evidence type="ECO:0000259" key="12">
    <source>
        <dbReference type="Pfam" id="PF12019"/>
    </source>
</evidence>
<proteinExistence type="inferred from homology"/>
<keyword evidence="7 11" id="KW-1133">Transmembrane helix</keyword>
<feature type="transmembrane region" description="Helical" evidence="11">
    <location>
        <begin position="12"/>
        <end position="33"/>
    </location>
</feature>
<evidence type="ECO:0000256" key="2">
    <source>
        <dbReference type="ARBA" id="ARBA00021549"/>
    </source>
</evidence>
<keyword evidence="14" id="KW-1185">Reference proteome</keyword>
<dbReference type="InterPro" id="IPR022346">
    <property type="entry name" value="T2SS_GspH"/>
</dbReference>
<sequence>MRRVASTSGGFSLIETLVVLSIMALVSAAVLAAKPRTAAARINAEARSIAASLQLARSQARARNAEIVVGLDTQNRRFGITDAMRPLPAGMEVSLTVATTEQHGAVGGVRFYPDGGSSGGEILLTYRGRRERVVVNWFTGEARIE</sequence>
<comment type="similarity">
    <text evidence="9">Belongs to the GSP H family.</text>
</comment>
<evidence type="ECO:0000256" key="3">
    <source>
        <dbReference type="ARBA" id="ARBA00022475"/>
    </source>
</evidence>
<evidence type="ECO:0000256" key="5">
    <source>
        <dbReference type="ARBA" id="ARBA00022519"/>
    </source>
</evidence>
<evidence type="ECO:0000256" key="4">
    <source>
        <dbReference type="ARBA" id="ARBA00022481"/>
    </source>
</evidence>
<dbReference type="Gene3D" id="3.30.700.10">
    <property type="entry name" value="Glycoprotein, Type 4 Pilin"/>
    <property type="match status" value="1"/>
</dbReference>
<evidence type="ECO:0000313" key="14">
    <source>
        <dbReference type="Proteomes" id="UP000593880"/>
    </source>
</evidence>
<name>A0ABX6UDY6_9BRAD</name>
<keyword evidence="3" id="KW-1003">Cell membrane</keyword>
<evidence type="ECO:0000256" key="9">
    <source>
        <dbReference type="ARBA" id="ARBA00025772"/>
    </source>
</evidence>
<dbReference type="Pfam" id="PF07963">
    <property type="entry name" value="N_methyl"/>
    <property type="match status" value="1"/>
</dbReference>
<protein>
    <recommendedName>
        <fullName evidence="2">Type II secretion system protein H</fullName>
    </recommendedName>
    <alternativeName>
        <fullName evidence="10">General secretion pathway protein H</fullName>
    </alternativeName>
</protein>
<dbReference type="NCBIfam" id="TIGR02532">
    <property type="entry name" value="IV_pilin_GFxxxE"/>
    <property type="match status" value="1"/>
</dbReference>
<dbReference type="EMBL" id="CP030057">
    <property type="protein sequence ID" value="QOZ59518.1"/>
    <property type="molecule type" value="Genomic_DNA"/>
</dbReference>
<evidence type="ECO:0000256" key="6">
    <source>
        <dbReference type="ARBA" id="ARBA00022692"/>
    </source>
</evidence>